<dbReference type="PANTHER" id="PTHR43537:SF45">
    <property type="entry name" value="GNTR FAMILY REGULATORY PROTEIN"/>
    <property type="match status" value="1"/>
</dbReference>
<dbReference type="PROSITE" id="PS50949">
    <property type="entry name" value="HTH_GNTR"/>
    <property type="match status" value="1"/>
</dbReference>
<dbReference type="InterPro" id="IPR011711">
    <property type="entry name" value="GntR_C"/>
</dbReference>
<dbReference type="STRING" id="937218.SAMN06297251_12379"/>
<dbReference type="PANTHER" id="PTHR43537">
    <property type="entry name" value="TRANSCRIPTIONAL REGULATOR, GNTR FAMILY"/>
    <property type="match status" value="1"/>
</dbReference>
<keyword evidence="2 5" id="KW-0238">DNA-binding</keyword>
<dbReference type="SMART" id="SM00895">
    <property type="entry name" value="FCD"/>
    <property type="match status" value="1"/>
</dbReference>
<proteinExistence type="predicted"/>
<protein>
    <submittedName>
        <fullName evidence="5">DNA-binding transcriptional regulator, GntR family</fullName>
    </submittedName>
</protein>
<dbReference type="RefSeq" id="WP_084412127.1">
    <property type="nucleotide sequence ID" value="NZ_FWXR01000023.1"/>
</dbReference>
<dbReference type="SUPFAM" id="SSF48008">
    <property type="entry name" value="GntR ligand-binding domain-like"/>
    <property type="match status" value="1"/>
</dbReference>
<organism evidence="5 6">
    <name type="scientific">Fulvimarina manganoxydans</name>
    <dbReference type="NCBI Taxonomy" id="937218"/>
    <lineage>
        <taxon>Bacteria</taxon>
        <taxon>Pseudomonadati</taxon>
        <taxon>Pseudomonadota</taxon>
        <taxon>Alphaproteobacteria</taxon>
        <taxon>Hyphomicrobiales</taxon>
        <taxon>Aurantimonadaceae</taxon>
        <taxon>Fulvimarina</taxon>
    </lineage>
</organism>
<dbReference type="Gene3D" id="1.20.120.530">
    <property type="entry name" value="GntR ligand-binding domain-like"/>
    <property type="match status" value="1"/>
</dbReference>
<evidence type="ECO:0000256" key="2">
    <source>
        <dbReference type="ARBA" id="ARBA00023125"/>
    </source>
</evidence>
<keyword evidence="1" id="KW-0805">Transcription regulation</keyword>
<keyword evidence="6" id="KW-1185">Reference proteome</keyword>
<gene>
    <name evidence="5" type="ORF">SAMN06297251_12379</name>
</gene>
<dbReference type="CDD" id="cd07377">
    <property type="entry name" value="WHTH_GntR"/>
    <property type="match status" value="1"/>
</dbReference>
<dbReference type="Proteomes" id="UP000192656">
    <property type="component" value="Unassembled WGS sequence"/>
</dbReference>
<dbReference type="InterPro" id="IPR036390">
    <property type="entry name" value="WH_DNA-bd_sf"/>
</dbReference>
<accession>A0A1W2EBU7</accession>
<dbReference type="EMBL" id="FWXR01000023">
    <property type="protein sequence ID" value="SMD07224.1"/>
    <property type="molecule type" value="Genomic_DNA"/>
</dbReference>
<keyword evidence="3" id="KW-0804">Transcription</keyword>
<dbReference type="SMART" id="SM00345">
    <property type="entry name" value="HTH_GNTR"/>
    <property type="match status" value="1"/>
</dbReference>
<dbReference type="Pfam" id="PF07729">
    <property type="entry name" value="FCD"/>
    <property type="match status" value="1"/>
</dbReference>
<evidence type="ECO:0000313" key="5">
    <source>
        <dbReference type="EMBL" id="SMD07224.1"/>
    </source>
</evidence>
<dbReference type="OrthoDB" id="9028214at2"/>
<dbReference type="SUPFAM" id="SSF46785">
    <property type="entry name" value="Winged helix' DNA-binding domain"/>
    <property type="match status" value="1"/>
</dbReference>
<reference evidence="5 6" key="1">
    <citation type="submission" date="2017-04" db="EMBL/GenBank/DDBJ databases">
        <authorList>
            <person name="Afonso C.L."/>
            <person name="Miller P.J."/>
            <person name="Scott M.A."/>
            <person name="Spackman E."/>
            <person name="Goraichik I."/>
            <person name="Dimitrov K.M."/>
            <person name="Suarez D.L."/>
            <person name="Swayne D.E."/>
        </authorList>
    </citation>
    <scope>NUCLEOTIDE SEQUENCE [LARGE SCALE GENOMIC DNA]</scope>
    <source>
        <strain evidence="5 6">CGMCC 1.10972</strain>
    </source>
</reference>
<sequence>MDAALSYEDRRSAPRSTLVDAAYHAIKTSIRDGLFPPGFQGSELEIAERLGMSRTPVHQAIIQLQAEGMVALRSKRGVVICALSPDDMREVYDVIVAVEGMAAFLIASKPDDVREPICHRLEALTAESEAALKSDNLELWSIKDGEFHAAMIDASGNGRLKRIATVNLDQSHRARRLTLNLRPKPSPSIAEHRAIIEAIAAGRPEEARRAAQTHKEHARDLIMAILKRYDVRYL</sequence>
<name>A0A1W2EBU7_9HYPH</name>
<dbReference type="Pfam" id="PF00392">
    <property type="entry name" value="GntR"/>
    <property type="match status" value="1"/>
</dbReference>
<evidence type="ECO:0000256" key="3">
    <source>
        <dbReference type="ARBA" id="ARBA00023163"/>
    </source>
</evidence>
<dbReference type="InterPro" id="IPR008920">
    <property type="entry name" value="TF_FadR/GntR_C"/>
</dbReference>
<dbReference type="InterPro" id="IPR036388">
    <property type="entry name" value="WH-like_DNA-bd_sf"/>
</dbReference>
<dbReference type="PRINTS" id="PR00035">
    <property type="entry name" value="HTHGNTR"/>
</dbReference>
<dbReference type="GO" id="GO:0003700">
    <property type="term" value="F:DNA-binding transcription factor activity"/>
    <property type="evidence" value="ECO:0007669"/>
    <property type="project" value="InterPro"/>
</dbReference>
<evidence type="ECO:0000256" key="1">
    <source>
        <dbReference type="ARBA" id="ARBA00023015"/>
    </source>
</evidence>
<evidence type="ECO:0000313" key="6">
    <source>
        <dbReference type="Proteomes" id="UP000192656"/>
    </source>
</evidence>
<dbReference type="GO" id="GO:0003677">
    <property type="term" value="F:DNA binding"/>
    <property type="evidence" value="ECO:0007669"/>
    <property type="project" value="UniProtKB-KW"/>
</dbReference>
<dbReference type="InterPro" id="IPR000524">
    <property type="entry name" value="Tscrpt_reg_HTH_GntR"/>
</dbReference>
<evidence type="ECO:0000259" key="4">
    <source>
        <dbReference type="PROSITE" id="PS50949"/>
    </source>
</evidence>
<dbReference type="AlphaFoldDB" id="A0A1W2EBU7"/>
<feature type="domain" description="HTH gntR-type" evidence="4">
    <location>
        <begin position="16"/>
        <end position="83"/>
    </location>
</feature>
<dbReference type="Gene3D" id="1.10.10.10">
    <property type="entry name" value="Winged helix-like DNA-binding domain superfamily/Winged helix DNA-binding domain"/>
    <property type="match status" value="1"/>
</dbReference>